<dbReference type="InterPro" id="IPR036390">
    <property type="entry name" value="WH_DNA-bd_sf"/>
</dbReference>
<protein>
    <submittedName>
        <fullName evidence="5">Helix-turn-helix transcriptional regulator</fullName>
    </submittedName>
</protein>
<dbReference type="PANTHER" id="PTHR33204:SF18">
    <property type="entry name" value="TRANSCRIPTIONAL REGULATORY PROTEIN"/>
    <property type="match status" value="1"/>
</dbReference>
<keyword evidence="1" id="KW-0805">Transcription regulation</keyword>
<evidence type="ECO:0000256" key="1">
    <source>
        <dbReference type="ARBA" id="ARBA00023015"/>
    </source>
</evidence>
<dbReference type="RefSeq" id="WP_170192945.1">
    <property type="nucleotide sequence ID" value="NZ_JABBNB010000003.1"/>
</dbReference>
<accession>A0A848KQ35</accession>
<evidence type="ECO:0000256" key="3">
    <source>
        <dbReference type="ARBA" id="ARBA00023163"/>
    </source>
</evidence>
<gene>
    <name evidence="5" type="ORF">HH308_04385</name>
</gene>
<dbReference type="Pfam" id="PF01638">
    <property type="entry name" value="HxlR"/>
    <property type="match status" value="1"/>
</dbReference>
<dbReference type="Gene3D" id="1.10.10.10">
    <property type="entry name" value="Winged helix-like DNA-binding domain superfamily/Winged helix DNA-binding domain"/>
    <property type="match status" value="1"/>
</dbReference>
<evidence type="ECO:0000259" key="4">
    <source>
        <dbReference type="PROSITE" id="PS51118"/>
    </source>
</evidence>
<keyword evidence="6" id="KW-1185">Reference proteome</keyword>
<dbReference type="GO" id="GO:0003677">
    <property type="term" value="F:DNA binding"/>
    <property type="evidence" value="ECO:0007669"/>
    <property type="project" value="UniProtKB-KW"/>
</dbReference>
<dbReference type="Proteomes" id="UP000550729">
    <property type="component" value="Unassembled WGS sequence"/>
</dbReference>
<keyword evidence="2" id="KW-0238">DNA-binding</keyword>
<organism evidence="5 6">
    <name type="scientific">Gordonia asplenii</name>
    <dbReference type="NCBI Taxonomy" id="2725283"/>
    <lineage>
        <taxon>Bacteria</taxon>
        <taxon>Bacillati</taxon>
        <taxon>Actinomycetota</taxon>
        <taxon>Actinomycetes</taxon>
        <taxon>Mycobacteriales</taxon>
        <taxon>Gordoniaceae</taxon>
        <taxon>Gordonia</taxon>
    </lineage>
</organism>
<keyword evidence="3" id="KW-0804">Transcription</keyword>
<dbReference type="EMBL" id="JABBNB010000003">
    <property type="protein sequence ID" value="NMO00450.1"/>
    <property type="molecule type" value="Genomic_DNA"/>
</dbReference>
<dbReference type="InterPro" id="IPR002577">
    <property type="entry name" value="HTH_HxlR"/>
</dbReference>
<dbReference type="PANTHER" id="PTHR33204">
    <property type="entry name" value="TRANSCRIPTIONAL REGULATOR, MARR FAMILY"/>
    <property type="match status" value="1"/>
</dbReference>
<sequence>MISVPPVETPRPCTIADALEVVGDRWSLLVVRELFYGQRRFTEIARNTGAPRDILATRLRKLEEHGVISRTQYSQRPPRYEYGLTASGRALSPVLLTLKQWGSRYLDDGADPVPFMHTCGERFTGELCCAACRAPLRGDALRISDAE</sequence>
<evidence type="ECO:0000313" key="5">
    <source>
        <dbReference type="EMBL" id="NMO00450.1"/>
    </source>
</evidence>
<evidence type="ECO:0000313" key="6">
    <source>
        <dbReference type="Proteomes" id="UP000550729"/>
    </source>
</evidence>
<feature type="domain" description="HTH hxlR-type" evidence="4">
    <location>
        <begin position="13"/>
        <end position="110"/>
    </location>
</feature>
<comment type="caution">
    <text evidence="5">The sequence shown here is derived from an EMBL/GenBank/DDBJ whole genome shotgun (WGS) entry which is preliminary data.</text>
</comment>
<dbReference type="PROSITE" id="PS51118">
    <property type="entry name" value="HTH_HXLR"/>
    <property type="match status" value="1"/>
</dbReference>
<dbReference type="AlphaFoldDB" id="A0A848KQ35"/>
<dbReference type="InterPro" id="IPR036388">
    <property type="entry name" value="WH-like_DNA-bd_sf"/>
</dbReference>
<reference evidence="5 6" key="1">
    <citation type="submission" date="2020-04" db="EMBL/GenBank/DDBJ databases">
        <title>Gordonia sp. nov. TBRC 11910.</title>
        <authorList>
            <person name="Suriyachadkun C."/>
        </authorList>
    </citation>
    <scope>NUCLEOTIDE SEQUENCE [LARGE SCALE GENOMIC DNA]</scope>
    <source>
        <strain evidence="5 6">TBRC 11910</strain>
    </source>
</reference>
<proteinExistence type="predicted"/>
<name>A0A848KQ35_9ACTN</name>
<evidence type="ECO:0000256" key="2">
    <source>
        <dbReference type="ARBA" id="ARBA00023125"/>
    </source>
</evidence>
<dbReference type="SUPFAM" id="SSF46785">
    <property type="entry name" value="Winged helix' DNA-binding domain"/>
    <property type="match status" value="1"/>
</dbReference>
<dbReference type="CDD" id="cd00090">
    <property type="entry name" value="HTH_ARSR"/>
    <property type="match status" value="1"/>
</dbReference>
<dbReference type="InterPro" id="IPR011991">
    <property type="entry name" value="ArsR-like_HTH"/>
</dbReference>